<comment type="similarity">
    <text evidence="2">Belongs to the IucA/IucC family.</text>
</comment>
<name>A0AAC9WN07_9STAP</name>
<dbReference type="InterPro" id="IPR037455">
    <property type="entry name" value="LucA/IucC-like"/>
</dbReference>
<dbReference type="Proteomes" id="UP000242864">
    <property type="component" value="Chromosome"/>
</dbReference>
<dbReference type="PANTHER" id="PTHR34384:SF5">
    <property type="entry name" value="L-2,3-DIAMINOPROPANOATE--CITRATE LIGASE"/>
    <property type="match status" value="1"/>
</dbReference>
<dbReference type="InterPro" id="IPR022770">
    <property type="entry name" value="IucA/IucC-like_C"/>
</dbReference>
<gene>
    <name evidence="5" type="ORF">B5P37_07610</name>
</gene>
<dbReference type="AlphaFoldDB" id="A0AAC9WN07"/>
<feature type="domain" description="Aerobactin siderophore biosynthesis IucA/IucC N-terminal" evidence="3">
    <location>
        <begin position="135"/>
        <end position="366"/>
    </location>
</feature>
<dbReference type="InterPro" id="IPR007310">
    <property type="entry name" value="Aerobactin_biosyn_IucA/IucC_N"/>
</dbReference>
<accession>A0AAC9WN07</accession>
<evidence type="ECO:0000256" key="1">
    <source>
        <dbReference type="ARBA" id="ARBA00004924"/>
    </source>
</evidence>
<dbReference type="PANTHER" id="PTHR34384">
    <property type="entry name" value="L-2,3-DIAMINOPROPANOATE--CITRATE LIGASE"/>
    <property type="match status" value="1"/>
</dbReference>
<dbReference type="GO" id="GO:0019290">
    <property type="term" value="P:siderophore biosynthetic process"/>
    <property type="evidence" value="ECO:0007669"/>
    <property type="project" value="InterPro"/>
</dbReference>
<dbReference type="Pfam" id="PF06276">
    <property type="entry name" value="FhuF"/>
    <property type="match status" value="1"/>
</dbReference>
<feature type="domain" description="Aerobactin siderophore biosynthesis IucA/IucC-like C-terminal" evidence="4">
    <location>
        <begin position="389"/>
        <end position="551"/>
    </location>
</feature>
<dbReference type="Pfam" id="PF04183">
    <property type="entry name" value="IucA_IucC"/>
    <property type="match status" value="1"/>
</dbReference>
<evidence type="ECO:0000313" key="6">
    <source>
        <dbReference type="Proteomes" id="UP000242864"/>
    </source>
</evidence>
<dbReference type="Gene3D" id="6.10.250.3370">
    <property type="match status" value="1"/>
</dbReference>
<proteinExistence type="inferred from homology"/>
<dbReference type="KEGG" id="slz:B5P37_07610"/>
<comment type="pathway">
    <text evidence="1">Siderophore biosynthesis.</text>
</comment>
<reference evidence="5 6" key="1">
    <citation type="submission" date="2017-04" db="EMBL/GenBank/DDBJ databases">
        <authorList>
            <person name="Veseli I.A."/>
            <person name="Tang C."/>
            <person name="Pombert J.-F."/>
        </authorList>
    </citation>
    <scope>NUCLEOTIDE SEQUENCE [LARGE SCALE GENOMIC DNA]</scope>
    <source>
        <strain evidence="5 6">ATCC 700373</strain>
    </source>
</reference>
<dbReference type="GO" id="GO:0016881">
    <property type="term" value="F:acid-amino acid ligase activity"/>
    <property type="evidence" value="ECO:0007669"/>
    <property type="project" value="UniProtKB-ARBA"/>
</dbReference>
<dbReference type="EMBL" id="CP020773">
    <property type="protein sequence ID" value="ARJ52007.1"/>
    <property type="molecule type" value="Genomic_DNA"/>
</dbReference>
<sequence length="576" mass="65971">MQNINTRKRAEHATLERLLNIYFRENGMHQTVSDTSQWEIRLNDQLTLRGTWHYWSPMGHHMYDKAVYLESIGHVSQLTLLEAITYVLEAMADDAQETLLTAIVTRVKQDMHNSITRTARYLEQMTRPAITGNDDYLISEQSLYLGHPFHPTPKSATGFTDEDIEKYAPECHAAFQLHYLAVDPTLLVERYVPTYEQVVDQTLRQLAEIEAHAYTATYRLLPVHPYQIAVLKQEPVIQQYLANGRIQDLGQRGDVVYPTSSVRTVFSKKLNIYLKLPIQVRLTNFIRTNDFEQIQRTLDAAEVVAAIKNEFETPTFKLMFEHGYRALQPNHDETSLDLLANSAMIVREGIVDYGPEVEIHVLASLLETMPDHVHSKLAGVWQQSGLSCEAWLTLYLNRVIWPMLDLFVKTGISLEAHVQNTLVTIEEGCPTVCYVRDLEGICVSELIATQQGIIPKIIGEESPVVYRHQEAWHRFKYYIIVNHLGHLVSTLGKATGQELLLWKAVNATLAEWQQKAQGRDLLIQCLEDLRYNPIFYAKANLMSKLQERGEDPIYVKIPNPICEKEGFIDESNHSTS</sequence>
<keyword evidence="6" id="KW-1185">Reference proteome</keyword>
<organism evidence="5 6">
    <name type="scientific">Staphylococcus lutrae</name>
    <dbReference type="NCBI Taxonomy" id="155085"/>
    <lineage>
        <taxon>Bacteria</taxon>
        <taxon>Bacillati</taxon>
        <taxon>Bacillota</taxon>
        <taxon>Bacilli</taxon>
        <taxon>Bacillales</taxon>
        <taxon>Staphylococcaceae</taxon>
        <taxon>Staphylococcus</taxon>
    </lineage>
</organism>
<protein>
    <submittedName>
        <fullName evidence="5">Siderophore biosynthesis protein SbnE</fullName>
    </submittedName>
</protein>
<evidence type="ECO:0000256" key="2">
    <source>
        <dbReference type="ARBA" id="ARBA00007832"/>
    </source>
</evidence>
<evidence type="ECO:0000259" key="4">
    <source>
        <dbReference type="Pfam" id="PF06276"/>
    </source>
</evidence>
<evidence type="ECO:0000259" key="3">
    <source>
        <dbReference type="Pfam" id="PF04183"/>
    </source>
</evidence>
<dbReference type="RefSeq" id="WP_085238442.1">
    <property type="nucleotide sequence ID" value="NZ_CP020773.1"/>
</dbReference>
<dbReference type="Gene3D" id="1.10.510.40">
    <property type="match status" value="1"/>
</dbReference>
<evidence type="ECO:0000313" key="5">
    <source>
        <dbReference type="EMBL" id="ARJ52007.1"/>
    </source>
</evidence>